<dbReference type="Pfam" id="PF00629">
    <property type="entry name" value="MAM"/>
    <property type="match status" value="2"/>
</dbReference>
<dbReference type="InterPro" id="IPR051560">
    <property type="entry name" value="MAM_domain-containing"/>
</dbReference>
<sequence length="1653" mass="178779">MNKFLLTGLLFVFGLCFSQAQYCVPTYATGCSSDLIEDFTIPDAGFSHLDTGCSPDAYGDFTDDSNLEIDMQISVPYNFEVVYGTQFTQSVKIWIDLNEDEVFDESELLFESSNPAAQHSGVLTIPSNLTPTTTRMRVMGRFGGWVDGNDACTPGSSWGETQDYTVNITPAPDCPMPTGISISNITGVTADLSFDEVSAAVNGYTYNVFLQDDDIETAAPVISETLASDETSTTITGLSGQTDYKVTLQSDCDTNGLSNITSPISFTTLETCIPPNGFEANSITEDSVIFSWDEVPNAEDGYEWFVFSDGDDPEVDTALQSGTVDFGTNQVTVNGLDSGETFQAYISSDCGSVDGQSLLSAAIQFTTLCSTFPAPYFENFDGSSWVSGGGFGNATPLPEYDPCWTADPASPAFFWGTREDGTGSGSTGPSADASGSGNYVYTEGSNGVEGDEALLLSPPIDLSALGTPAVTFKYHMYGQSMGSFSLEVRLVSDSEWDEIFFVEGEQQTSNDADWLEEIIEIDAYQDEVVQFRFKAVRGNDFYNDLGVDEFLVDEAPTCFNVSNLAVTSTVVDGASFSWDENPDATDGYVWDVFEEGDDPFTDTPIADGSSTTNSASVSGLDASTVYQFRVRSDCGASGLSSPGVLINFQTECDVVPAPYSENFDGSTWVSGTGFGNTDSEIDQCWDRDPDALGFFWGTREGTTSSGSTGPSSDFSGSGNYIFTEGSNGNEGDVANLTSPLIDLTPLTDPSVSFYYHMYGQSMGDFIVEVKESSATEWDEIFTISGSQQTSSDDDWIQLFLDLNAYQGQVVQIRFKAVRGNDFYNDLGIDEFSVDEAPTCFNVTGFTVSAGLDTATFNWNEIESATDGYTIEVYNEGDEIGVDTPIVSEDLAQDVTTYEATGLTENSDYVATIISNCGTDGFGELITLEFFTVALGDNCSAAIEISSVPYNTTDDTTNYTDFYDGSAGAECGSTSPYLNGNDVVYSFTPNQDMVVLVTMDPTNTWSGIFVYESCADIGTQCLNGEANSGSDIREFEVTLTGGEDYFFVISTFAAPQTTGYTLEISEVLCGAVSGLETTFIGGEEVDLSWDSVPSAVNYQWKLFNAGADPDTDTPIESGSTSDTFLNLTDLTSSTAYDFYVLSECSGGETGNLSDQLSFVTDCLPQSFPTPVEDFSNATFNYNNNDLMPCWSEGTGDLTASMSITDANSTWGAGNYANTPNTENGQSARLNVFGTGTNWLVSQQIDLGDGTTDLVIEYDASLVPFSGGSIDSPQVTTMGQHTIDVVVSTDGGNTWSDQDIIYTYDNSNIPSPDQTDYVSLDGYSGLVKIGFYVNRVASEDLWFSMDNFRVIESPTCFAPINLEAEIVGLEDVEFSWDTNELNAVEDEWEVQYGLEGFELDSDESESVIVNDTPSVIVDGLASASDYEFYVRSICGTDDFSEWRGPESFRSPIVPIEIGEGEFHNEVYCYGNFETTEWLFVSTADETLDLIFNAGSIEDTSGSNDVLLIYDGFNENGNLIYDSSSDGAVLAGVTLTSTSGGFYMKLTSDLVQSCQGGQGELPEEFDFDVLSETFSTPGFGKEDFSYYPNPVQSSLNIQSDKLVESIELFNISGQKLIVETPNSNTPSIQMQDLPSGVYLMKVTIEGKFETFQIIKE</sequence>
<protein>
    <recommendedName>
        <fullName evidence="7">Por secretion system C-terminal sorting domain-containing protein</fullName>
    </recommendedName>
</protein>
<evidence type="ECO:0000313" key="5">
    <source>
        <dbReference type="EMBL" id="GGE30544.1"/>
    </source>
</evidence>
<feature type="domain" description="Fibronectin type-III" evidence="4">
    <location>
        <begin position="1356"/>
        <end position="1451"/>
    </location>
</feature>
<dbReference type="Gene3D" id="2.60.120.200">
    <property type="match status" value="2"/>
</dbReference>
<dbReference type="Proteomes" id="UP000599179">
    <property type="component" value="Unassembled WGS sequence"/>
</dbReference>
<evidence type="ECO:0000259" key="3">
    <source>
        <dbReference type="PROSITE" id="PS50060"/>
    </source>
</evidence>
<dbReference type="SUPFAM" id="SSF49265">
    <property type="entry name" value="Fibronectin type III"/>
    <property type="match status" value="4"/>
</dbReference>
<proteinExistence type="predicted"/>
<dbReference type="SMART" id="SM00060">
    <property type="entry name" value="FN3"/>
    <property type="match status" value="6"/>
</dbReference>
<feature type="signal peptide" evidence="2">
    <location>
        <begin position="1"/>
        <end position="20"/>
    </location>
</feature>
<dbReference type="InterPro" id="IPR013783">
    <property type="entry name" value="Ig-like_fold"/>
</dbReference>
<dbReference type="PROSITE" id="PS50060">
    <property type="entry name" value="MAM_2"/>
    <property type="match status" value="2"/>
</dbReference>
<feature type="domain" description="Fibronectin type-III" evidence="4">
    <location>
        <begin position="1070"/>
        <end position="1164"/>
    </location>
</feature>
<dbReference type="InterPro" id="IPR013320">
    <property type="entry name" value="ConA-like_dom_sf"/>
</dbReference>
<dbReference type="CDD" id="cd00063">
    <property type="entry name" value="FN3"/>
    <property type="match status" value="3"/>
</dbReference>
<dbReference type="SUPFAM" id="SSF49899">
    <property type="entry name" value="Concanavalin A-like lectins/glucanases"/>
    <property type="match status" value="2"/>
</dbReference>
<evidence type="ECO:0000313" key="6">
    <source>
        <dbReference type="Proteomes" id="UP000599179"/>
    </source>
</evidence>
<keyword evidence="1 2" id="KW-0732">Signal</keyword>
<dbReference type="PROSITE" id="PS50853">
    <property type="entry name" value="FN3"/>
    <property type="match status" value="5"/>
</dbReference>
<dbReference type="Pfam" id="PF18962">
    <property type="entry name" value="Por_Secre_tail"/>
    <property type="match status" value="1"/>
</dbReference>
<dbReference type="SMART" id="SM00137">
    <property type="entry name" value="MAM"/>
    <property type="match status" value="1"/>
</dbReference>
<dbReference type="InterPro" id="IPR036116">
    <property type="entry name" value="FN3_sf"/>
</dbReference>
<feature type="domain" description="Fibronectin type-III" evidence="4">
    <location>
        <begin position="560"/>
        <end position="653"/>
    </location>
</feature>
<evidence type="ECO:0000259" key="4">
    <source>
        <dbReference type="PROSITE" id="PS50853"/>
    </source>
</evidence>
<dbReference type="InterPro" id="IPR000998">
    <property type="entry name" value="MAM_dom"/>
</dbReference>
<feature type="domain" description="Fibronectin type-III" evidence="4">
    <location>
        <begin position="274"/>
        <end position="370"/>
    </location>
</feature>
<dbReference type="PANTHER" id="PTHR23282:SF101">
    <property type="entry name" value="MAM DOMAIN-CONTAINING PROTEIN"/>
    <property type="match status" value="1"/>
</dbReference>
<feature type="domain" description="MAM" evidence="3">
    <location>
        <begin position="670"/>
        <end position="841"/>
    </location>
</feature>
<feature type="chain" id="PRO_5046337875" description="Por secretion system C-terminal sorting domain-containing protein" evidence="2">
    <location>
        <begin position="21"/>
        <end position="1653"/>
    </location>
</feature>
<evidence type="ECO:0000256" key="2">
    <source>
        <dbReference type="SAM" id="SignalP"/>
    </source>
</evidence>
<dbReference type="InterPro" id="IPR045474">
    <property type="entry name" value="GEVED"/>
</dbReference>
<feature type="domain" description="Fibronectin type-III" evidence="4">
    <location>
        <begin position="176"/>
        <end position="271"/>
    </location>
</feature>
<accession>A0ABQ1SFW1</accession>
<dbReference type="PANTHER" id="PTHR23282">
    <property type="entry name" value="APICAL ENDOSOMAL GLYCOPROTEIN PRECURSOR"/>
    <property type="match status" value="1"/>
</dbReference>
<dbReference type="Pfam" id="PF20009">
    <property type="entry name" value="GEVED"/>
    <property type="match status" value="1"/>
</dbReference>
<dbReference type="RefSeq" id="WP_188457881.1">
    <property type="nucleotide sequence ID" value="NZ_BMGM01000003.1"/>
</dbReference>
<organism evidence="5 6">
    <name type="scientific">Psychroflexus planctonicus</name>
    <dbReference type="NCBI Taxonomy" id="1526575"/>
    <lineage>
        <taxon>Bacteria</taxon>
        <taxon>Pseudomonadati</taxon>
        <taxon>Bacteroidota</taxon>
        <taxon>Flavobacteriia</taxon>
        <taxon>Flavobacteriales</taxon>
        <taxon>Flavobacteriaceae</taxon>
        <taxon>Psychroflexus</taxon>
    </lineage>
</organism>
<dbReference type="CDD" id="cd06263">
    <property type="entry name" value="MAM"/>
    <property type="match status" value="2"/>
</dbReference>
<evidence type="ECO:0000256" key="1">
    <source>
        <dbReference type="ARBA" id="ARBA00022729"/>
    </source>
</evidence>
<name>A0ABQ1SFW1_9FLAO</name>
<dbReference type="InterPro" id="IPR026444">
    <property type="entry name" value="Secre_tail"/>
</dbReference>
<feature type="domain" description="MAM" evidence="3">
    <location>
        <begin position="377"/>
        <end position="560"/>
    </location>
</feature>
<dbReference type="Gene3D" id="2.60.40.10">
    <property type="entry name" value="Immunoglobulins"/>
    <property type="match status" value="6"/>
</dbReference>
<dbReference type="InterPro" id="IPR003961">
    <property type="entry name" value="FN3_dom"/>
</dbReference>
<evidence type="ECO:0008006" key="7">
    <source>
        <dbReference type="Google" id="ProtNLM"/>
    </source>
</evidence>
<comment type="caution">
    <text evidence="5">The sequence shown here is derived from an EMBL/GenBank/DDBJ whole genome shotgun (WGS) entry which is preliminary data.</text>
</comment>
<reference evidence="6" key="1">
    <citation type="journal article" date="2019" name="Int. J. Syst. Evol. Microbiol.">
        <title>The Global Catalogue of Microorganisms (GCM) 10K type strain sequencing project: providing services to taxonomists for standard genome sequencing and annotation.</title>
        <authorList>
            <consortium name="The Broad Institute Genomics Platform"/>
            <consortium name="The Broad Institute Genome Sequencing Center for Infectious Disease"/>
            <person name="Wu L."/>
            <person name="Ma J."/>
        </authorList>
    </citation>
    <scope>NUCLEOTIDE SEQUENCE [LARGE SCALE GENOMIC DNA]</scope>
    <source>
        <strain evidence="6">CGMCC 1.12931</strain>
    </source>
</reference>
<gene>
    <name evidence="5" type="ORF">GCM10010832_08760</name>
</gene>
<dbReference type="NCBIfam" id="TIGR04183">
    <property type="entry name" value="Por_Secre_tail"/>
    <property type="match status" value="1"/>
</dbReference>
<dbReference type="EMBL" id="BMGM01000003">
    <property type="protein sequence ID" value="GGE30544.1"/>
    <property type="molecule type" value="Genomic_DNA"/>
</dbReference>
<keyword evidence="6" id="KW-1185">Reference proteome</keyword>